<dbReference type="Proteomes" id="UP000570514">
    <property type="component" value="Unassembled WGS sequence"/>
</dbReference>
<name>A0A846MUR0_9PROT</name>
<evidence type="ECO:0008006" key="4">
    <source>
        <dbReference type="Google" id="ProtNLM"/>
    </source>
</evidence>
<keyword evidence="3" id="KW-1185">Reference proteome</keyword>
<dbReference type="EMBL" id="JAASRM010000001">
    <property type="protein sequence ID" value="NIK86747.1"/>
    <property type="molecule type" value="Genomic_DNA"/>
</dbReference>
<organism evidence="2 3">
    <name type="scientific">Rhizomicrobium palustre</name>
    <dbReference type="NCBI Taxonomy" id="189966"/>
    <lineage>
        <taxon>Bacteria</taxon>
        <taxon>Pseudomonadati</taxon>
        <taxon>Pseudomonadota</taxon>
        <taxon>Alphaproteobacteria</taxon>
        <taxon>Micropepsales</taxon>
        <taxon>Micropepsaceae</taxon>
        <taxon>Rhizomicrobium</taxon>
    </lineage>
</organism>
<dbReference type="AlphaFoldDB" id="A0A846MUR0"/>
<reference evidence="2 3" key="1">
    <citation type="submission" date="2020-03" db="EMBL/GenBank/DDBJ databases">
        <title>Genomic Encyclopedia of Type Strains, Phase IV (KMG-IV): sequencing the most valuable type-strain genomes for metagenomic binning, comparative biology and taxonomic classification.</title>
        <authorList>
            <person name="Goeker M."/>
        </authorList>
    </citation>
    <scope>NUCLEOTIDE SEQUENCE [LARGE SCALE GENOMIC DNA]</scope>
    <source>
        <strain evidence="2 3">DSM 19867</strain>
    </source>
</reference>
<comment type="caution">
    <text evidence="2">The sequence shown here is derived from an EMBL/GenBank/DDBJ whole genome shotgun (WGS) entry which is preliminary data.</text>
</comment>
<feature type="region of interest" description="Disordered" evidence="1">
    <location>
        <begin position="73"/>
        <end position="105"/>
    </location>
</feature>
<accession>A0A846MUR0</accession>
<evidence type="ECO:0000313" key="2">
    <source>
        <dbReference type="EMBL" id="NIK86747.1"/>
    </source>
</evidence>
<sequence>MRQKSGYVVLADHGGGYWEVVGPVAPEHPTLKEAETAARELSARYPKRVFGVYELRAIFAIQEKVVKHRVEMPVPRRKSDARPAFDDVDDRDGGKIVPIRAAENG</sequence>
<proteinExistence type="predicted"/>
<evidence type="ECO:0000256" key="1">
    <source>
        <dbReference type="SAM" id="MobiDB-lite"/>
    </source>
</evidence>
<gene>
    <name evidence="2" type="ORF">FHS83_000065</name>
</gene>
<dbReference type="RefSeq" id="WP_167079745.1">
    <property type="nucleotide sequence ID" value="NZ_BAAADC010000001.1"/>
</dbReference>
<protein>
    <recommendedName>
        <fullName evidence="4">DUF2188 domain-containing protein</fullName>
    </recommendedName>
</protein>
<evidence type="ECO:0000313" key="3">
    <source>
        <dbReference type="Proteomes" id="UP000570514"/>
    </source>
</evidence>